<evidence type="ECO:0000313" key="3">
    <source>
        <dbReference type="EMBL" id="APW63050.1"/>
    </source>
</evidence>
<evidence type="ECO:0000313" key="4">
    <source>
        <dbReference type="Proteomes" id="UP000186309"/>
    </source>
</evidence>
<accession>A0A1U7CVS2</accession>
<evidence type="ECO:0000256" key="1">
    <source>
        <dbReference type="ARBA" id="ARBA00022801"/>
    </source>
</evidence>
<dbReference type="STRING" id="1387353.BSF38_04608"/>
<dbReference type="GO" id="GO:0004252">
    <property type="term" value="F:serine-type endopeptidase activity"/>
    <property type="evidence" value="ECO:0007669"/>
    <property type="project" value="InterPro"/>
</dbReference>
<dbReference type="Pfam" id="PF00326">
    <property type="entry name" value="Peptidase_S9"/>
    <property type="match status" value="1"/>
</dbReference>
<feature type="domain" description="Peptidase S9 prolyl oligopeptidase catalytic" evidence="2">
    <location>
        <begin position="163"/>
        <end position="286"/>
    </location>
</feature>
<gene>
    <name evidence="3" type="ORF">BSF38_04608</name>
</gene>
<name>A0A1U7CVS2_9BACT</name>
<dbReference type="GO" id="GO:0006508">
    <property type="term" value="P:proteolysis"/>
    <property type="evidence" value="ECO:0007669"/>
    <property type="project" value="InterPro"/>
</dbReference>
<dbReference type="PROSITE" id="PS00708">
    <property type="entry name" value="PRO_ENDOPEP_SER"/>
    <property type="match status" value="1"/>
</dbReference>
<dbReference type="GO" id="GO:0052689">
    <property type="term" value="F:carboxylic ester hydrolase activity"/>
    <property type="evidence" value="ECO:0007669"/>
    <property type="project" value="UniProtKB-ARBA"/>
</dbReference>
<dbReference type="SUPFAM" id="SSF53474">
    <property type="entry name" value="alpha/beta-Hydrolases"/>
    <property type="match status" value="1"/>
</dbReference>
<dbReference type="KEGG" id="pbor:BSF38_04608"/>
<proteinExistence type="predicted"/>
<dbReference type="InterPro" id="IPR029058">
    <property type="entry name" value="AB_hydrolase_fold"/>
</dbReference>
<dbReference type="PANTHER" id="PTHR22946">
    <property type="entry name" value="DIENELACTONE HYDROLASE DOMAIN-CONTAINING PROTEIN-RELATED"/>
    <property type="match status" value="1"/>
</dbReference>
<dbReference type="Proteomes" id="UP000186309">
    <property type="component" value="Chromosome"/>
</dbReference>
<dbReference type="RefSeq" id="WP_076349454.1">
    <property type="nucleotide sequence ID" value="NZ_CP019082.1"/>
</dbReference>
<dbReference type="EMBL" id="CP019082">
    <property type="protein sequence ID" value="APW63050.1"/>
    <property type="molecule type" value="Genomic_DNA"/>
</dbReference>
<dbReference type="InterPro" id="IPR001375">
    <property type="entry name" value="Peptidase_S9_cat"/>
</dbReference>
<evidence type="ECO:0000259" key="2">
    <source>
        <dbReference type="Pfam" id="PF00326"/>
    </source>
</evidence>
<keyword evidence="1" id="KW-0378">Hydrolase</keyword>
<protein>
    <recommendedName>
        <fullName evidence="2">Peptidase S9 prolyl oligopeptidase catalytic domain-containing protein</fullName>
    </recommendedName>
</protein>
<keyword evidence="4" id="KW-1185">Reference proteome</keyword>
<dbReference type="InterPro" id="IPR002471">
    <property type="entry name" value="Pept_S9_AS"/>
</dbReference>
<dbReference type="InterPro" id="IPR050261">
    <property type="entry name" value="FrsA_esterase"/>
</dbReference>
<dbReference type="PANTHER" id="PTHR22946:SF9">
    <property type="entry name" value="POLYKETIDE TRANSFERASE AF380"/>
    <property type="match status" value="1"/>
</dbReference>
<organism evidence="3 4">
    <name type="scientific">Paludisphaera borealis</name>
    <dbReference type="NCBI Taxonomy" id="1387353"/>
    <lineage>
        <taxon>Bacteria</taxon>
        <taxon>Pseudomonadati</taxon>
        <taxon>Planctomycetota</taxon>
        <taxon>Planctomycetia</taxon>
        <taxon>Isosphaerales</taxon>
        <taxon>Isosphaeraceae</taxon>
        <taxon>Paludisphaera</taxon>
    </lineage>
</organism>
<sequence>MFLSCLVIWAGVAVSAVDVDRGEVDFRPGPEEGSVPAPFRLEPAIFAYERTPVFSTPRYTVSRLTFPSPIETPDAANNVVHAEYFAPVGFSGKRPAVVVLHILGSDFPLSRYMAARLADRGVAALFVKLPYYGERRPTGGPGPVPRKFLSDDIERSMRSMRQGVCDVRRAARWLATRPDVDPDRLGVTGISLGGIVSSLVVSVDPQIRSGALLLAGGDLSKVLWDMPETAPFRKMWTESGRTVDDLKRLTDPYDPLTYAAGMAGKRVLMIAGNVDEVVPPASAKALWEAGGKPPIVWCDCGHYSAVGYLLPAIRRTVDFLGGVDPPRPADSRASPAG</sequence>
<dbReference type="OrthoDB" id="9783926at2"/>
<reference evidence="4" key="1">
    <citation type="submission" date="2016-12" db="EMBL/GenBank/DDBJ databases">
        <title>Comparative genomics of four Isosphaeraceae planctomycetes: a common pool of plasmids and glycoside hydrolase genes.</title>
        <authorList>
            <person name="Ivanova A."/>
        </authorList>
    </citation>
    <scope>NUCLEOTIDE SEQUENCE [LARGE SCALE GENOMIC DNA]</scope>
    <source>
        <strain evidence="4">PX4</strain>
    </source>
</reference>
<dbReference type="Gene3D" id="3.40.50.1820">
    <property type="entry name" value="alpha/beta hydrolase"/>
    <property type="match status" value="1"/>
</dbReference>
<dbReference type="AlphaFoldDB" id="A0A1U7CVS2"/>